<sequence length="324" mass="36047">MKKLLPLCILLLLVFGYKAQAQQQPQFTHYSFNGMQLSPAYAGITNRPEVMSIFRYQWLGYNATFDDGGAPQTLLLTAHTPVRLLRGGVGLTLMRDKIANTTYTTAALSYSFHIPVGEAKLGLGIQGNVNNIKKGSYRAIDDNDPSVPYNSSDSKYDLGAGIWYESQTFYAGGGVTNLLHSEYEFANQQDGVGDDKKGNVLSENHIYVTAGYHLPLTREFVLTPMALVKHDTETFSFDAGAKVTYSEKYWAGVNYRHQEAVGALVGMGLFTDNSLRVGYAFDFTVFDKVAKAPTSHEVMLSYRLPEPAVRFKPPVRTPRYNFSR</sequence>
<dbReference type="Proteomes" id="UP000474777">
    <property type="component" value="Unassembled WGS sequence"/>
</dbReference>
<protein>
    <submittedName>
        <fullName evidence="2">Type IX secretion system membrane protein PorP/SprF</fullName>
    </submittedName>
</protein>
<dbReference type="Pfam" id="PF11751">
    <property type="entry name" value="PorP_SprF"/>
    <property type="match status" value="1"/>
</dbReference>
<name>A0A6B3LSW2_9BACT</name>
<organism evidence="2 3">
    <name type="scientific">Pontibacter burrus</name>
    <dbReference type="NCBI Taxonomy" id="2704466"/>
    <lineage>
        <taxon>Bacteria</taxon>
        <taxon>Pseudomonadati</taxon>
        <taxon>Bacteroidota</taxon>
        <taxon>Cytophagia</taxon>
        <taxon>Cytophagales</taxon>
        <taxon>Hymenobacteraceae</taxon>
        <taxon>Pontibacter</taxon>
    </lineage>
</organism>
<keyword evidence="1" id="KW-0732">Signal</keyword>
<evidence type="ECO:0000313" key="3">
    <source>
        <dbReference type="Proteomes" id="UP000474777"/>
    </source>
</evidence>
<dbReference type="AlphaFoldDB" id="A0A6B3LSW2"/>
<reference evidence="2 3" key="1">
    <citation type="submission" date="2020-02" db="EMBL/GenBank/DDBJ databases">
        <authorList>
            <person name="Kim M.K."/>
        </authorList>
    </citation>
    <scope>NUCLEOTIDE SEQUENCE [LARGE SCALE GENOMIC DNA]</scope>
    <source>
        <strain evidence="2 3">BT327</strain>
    </source>
</reference>
<dbReference type="NCBIfam" id="TIGR03519">
    <property type="entry name" value="T9SS_PorP_fam"/>
    <property type="match status" value="1"/>
</dbReference>
<gene>
    <name evidence="2" type="ORF">GXP69_02475</name>
</gene>
<feature type="chain" id="PRO_5025465141" evidence="1">
    <location>
        <begin position="22"/>
        <end position="324"/>
    </location>
</feature>
<dbReference type="InterPro" id="IPR019861">
    <property type="entry name" value="PorP/SprF_Bacteroidetes"/>
</dbReference>
<evidence type="ECO:0000313" key="2">
    <source>
        <dbReference type="EMBL" id="NEM96550.1"/>
    </source>
</evidence>
<proteinExistence type="predicted"/>
<accession>A0A6B3LSW2</accession>
<comment type="caution">
    <text evidence="2">The sequence shown here is derived from an EMBL/GenBank/DDBJ whole genome shotgun (WGS) entry which is preliminary data.</text>
</comment>
<keyword evidence="3" id="KW-1185">Reference proteome</keyword>
<feature type="signal peptide" evidence="1">
    <location>
        <begin position="1"/>
        <end position="21"/>
    </location>
</feature>
<dbReference type="RefSeq" id="WP_163911939.1">
    <property type="nucleotide sequence ID" value="NZ_JAAGWD010000001.1"/>
</dbReference>
<dbReference type="EMBL" id="JAAGWD010000001">
    <property type="protein sequence ID" value="NEM96550.1"/>
    <property type="molecule type" value="Genomic_DNA"/>
</dbReference>
<evidence type="ECO:0000256" key="1">
    <source>
        <dbReference type="SAM" id="SignalP"/>
    </source>
</evidence>